<dbReference type="InterPro" id="IPR036691">
    <property type="entry name" value="Endo/exonu/phosph_ase_sf"/>
</dbReference>
<reference evidence="1 2" key="1">
    <citation type="submission" date="2019-08" db="EMBL/GenBank/DDBJ databases">
        <title>Whole genome of Aphis craccivora.</title>
        <authorList>
            <person name="Voronova N.V."/>
            <person name="Shulinski R.S."/>
            <person name="Bandarenka Y.V."/>
            <person name="Zhorov D.G."/>
            <person name="Warner D."/>
        </authorList>
    </citation>
    <scope>NUCLEOTIDE SEQUENCE [LARGE SCALE GENOMIC DNA]</scope>
    <source>
        <strain evidence="1">180601</strain>
        <tissue evidence="1">Whole Body</tissue>
    </source>
</reference>
<dbReference type="Gene3D" id="3.60.10.10">
    <property type="entry name" value="Endonuclease/exonuclease/phosphatase"/>
    <property type="match status" value="1"/>
</dbReference>
<dbReference type="AlphaFoldDB" id="A0A6G0VP87"/>
<organism evidence="1 2">
    <name type="scientific">Aphis craccivora</name>
    <name type="common">Cowpea aphid</name>
    <dbReference type="NCBI Taxonomy" id="307492"/>
    <lineage>
        <taxon>Eukaryota</taxon>
        <taxon>Metazoa</taxon>
        <taxon>Ecdysozoa</taxon>
        <taxon>Arthropoda</taxon>
        <taxon>Hexapoda</taxon>
        <taxon>Insecta</taxon>
        <taxon>Pterygota</taxon>
        <taxon>Neoptera</taxon>
        <taxon>Paraneoptera</taxon>
        <taxon>Hemiptera</taxon>
        <taxon>Sternorrhyncha</taxon>
        <taxon>Aphidomorpha</taxon>
        <taxon>Aphidoidea</taxon>
        <taxon>Aphididae</taxon>
        <taxon>Aphidini</taxon>
        <taxon>Aphis</taxon>
        <taxon>Aphis</taxon>
    </lineage>
</organism>
<dbReference type="SUPFAM" id="SSF56219">
    <property type="entry name" value="DNase I-like"/>
    <property type="match status" value="1"/>
</dbReference>
<comment type="caution">
    <text evidence="1">The sequence shown here is derived from an EMBL/GenBank/DDBJ whole genome shotgun (WGS) entry which is preliminary data.</text>
</comment>
<protein>
    <submittedName>
        <fullName evidence="1">Ribosome biogenesis protein TSR3 isoform X1</fullName>
    </submittedName>
</protein>
<gene>
    <name evidence="1" type="ORF">FWK35_00035619</name>
</gene>
<evidence type="ECO:0000313" key="1">
    <source>
        <dbReference type="EMBL" id="KAF0703874.1"/>
    </source>
</evidence>
<proteinExistence type="predicted"/>
<dbReference type="OrthoDB" id="6608426at2759"/>
<dbReference type="Proteomes" id="UP000478052">
    <property type="component" value="Unassembled WGS sequence"/>
</dbReference>
<name>A0A6G0VP87_APHCR</name>
<evidence type="ECO:0000313" key="2">
    <source>
        <dbReference type="Proteomes" id="UP000478052"/>
    </source>
</evidence>
<feature type="non-terminal residue" evidence="1">
    <location>
        <position position="110"/>
    </location>
</feature>
<sequence length="110" mass="12478">MRRTGPPGWGFSAGLTPLPSKNSYVQGLININMPRIRGAWDNKTGNWKNGLLFGTWNVRTLFKPGAAQNIVKEIEKYKLKIVALQEIRWDDTGTLDIQETTILYGKCNER</sequence>
<accession>A0A6G0VP87</accession>
<keyword evidence="2" id="KW-1185">Reference proteome</keyword>
<dbReference type="EMBL" id="VUJU01013730">
    <property type="protein sequence ID" value="KAF0703874.1"/>
    <property type="molecule type" value="Genomic_DNA"/>
</dbReference>